<dbReference type="CDD" id="cd14014">
    <property type="entry name" value="STKc_PknB_like"/>
    <property type="match status" value="1"/>
</dbReference>
<proteinExistence type="predicted"/>
<accession>A0A840TTK6</accession>
<keyword evidence="5" id="KW-0067">ATP-binding</keyword>
<dbReference type="EC" id="2.7.11.1" evidence="7"/>
<evidence type="ECO:0000259" key="6">
    <source>
        <dbReference type="PROSITE" id="PS50011"/>
    </source>
</evidence>
<dbReference type="InterPro" id="IPR000719">
    <property type="entry name" value="Prot_kinase_dom"/>
</dbReference>
<keyword evidence="2 7" id="KW-0808">Transferase</keyword>
<dbReference type="Proteomes" id="UP000557307">
    <property type="component" value="Unassembled WGS sequence"/>
</dbReference>
<evidence type="ECO:0000256" key="3">
    <source>
        <dbReference type="ARBA" id="ARBA00022741"/>
    </source>
</evidence>
<evidence type="ECO:0000313" key="7">
    <source>
        <dbReference type="EMBL" id="MBB5283330.1"/>
    </source>
</evidence>
<dbReference type="AlphaFoldDB" id="A0A840TTK6"/>
<gene>
    <name evidence="7" type="ORF">HNQ92_001456</name>
</gene>
<evidence type="ECO:0000256" key="1">
    <source>
        <dbReference type="ARBA" id="ARBA00022527"/>
    </source>
</evidence>
<comment type="caution">
    <text evidence="7">The sequence shown here is derived from an EMBL/GenBank/DDBJ whole genome shotgun (WGS) entry which is preliminary data.</text>
</comment>
<dbReference type="GO" id="GO:0005524">
    <property type="term" value="F:ATP binding"/>
    <property type="evidence" value="ECO:0007669"/>
    <property type="project" value="UniProtKB-KW"/>
</dbReference>
<evidence type="ECO:0000256" key="4">
    <source>
        <dbReference type="ARBA" id="ARBA00022777"/>
    </source>
</evidence>
<dbReference type="FunFam" id="1.10.510.10:FF:000571">
    <property type="entry name" value="Maternal embryonic leucine zipper kinase"/>
    <property type="match status" value="1"/>
</dbReference>
<keyword evidence="3" id="KW-0547">Nucleotide-binding</keyword>
<evidence type="ECO:0000313" key="8">
    <source>
        <dbReference type="Proteomes" id="UP000557307"/>
    </source>
</evidence>
<dbReference type="GO" id="GO:0004674">
    <property type="term" value="F:protein serine/threonine kinase activity"/>
    <property type="evidence" value="ECO:0007669"/>
    <property type="project" value="UniProtKB-KW"/>
</dbReference>
<name>A0A840TTK6_9BACT</name>
<dbReference type="EMBL" id="JACHGF010000002">
    <property type="protein sequence ID" value="MBB5283330.1"/>
    <property type="molecule type" value="Genomic_DNA"/>
</dbReference>
<dbReference type="Pfam" id="PF00069">
    <property type="entry name" value="Pkinase"/>
    <property type="match status" value="1"/>
</dbReference>
<dbReference type="PANTHER" id="PTHR24350">
    <property type="entry name" value="SERINE/THREONINE-PROTEIN KINASE IAL-RELATED"/>
    <property type="match status" value="1"/>
</dbReference>
<keyword evidence="8" id="KW-1185">Reference proteome</keyword>
<sequence length="277" mass="31275">MHPPLKGYELRRWLGTGGAGEVYLAYHPATDRQVAIKFLHDAKQGQRFQNEARIQASVEHQHIAKVYDFCVELKRTYLVMEYVDGVTLHHYIRQRKYLSEVEALPLFGQVVSAVAYLHEAGIIHRDLKTDNVKITSRSEAKLLDFGIAKASYTPRFTREGHVVGTSGYMAPEQLNGMQDSRSDCWALGVILYEMLTGYLPFTAKKETEWQRKIAKGEYLSPSLLNPAVSKQSQNLIQGLLQTQPAKRLSANQVLDMITLGGAAKIKWLAGLKNLFKK</sequence>
<dbReference type="SMART" id="SM00220">
    <property type="entry name" value="S_TKc"/>
    <property type="match status" value="1"/>
</dbReference>
<feature type="domain" description="Protein kinase" evidence="6">
    <location>
        <begin position="8"/>
        <end position="259"/>
    </location>
</feature>
<dbReference type="SUPFAM" id="SSF56112">
    <property type="entry name" value="Protein kinase-like (PK-like)"/>
    <property type="match status" value="1"/>
</dbReference>
<dbReference type="RefSeq" id="WP_184172637.1">
    <property type="nucleotide sequence ID" value="NZ_JACHGF010000002.1"/>
</dbReference>
<organism evidence="7 8">
    <name type="scientific">Rhabdobacter roseus</name>
    <dbReference type="NCBI Taxonomy" id="1655419"/>
    <lineage>
        <taxon>Bacteria</taxon>
        <taxon>Pseudomonadati</taxon>
        <taxon>Bacteroidota</taxon>
        <taxon>Cytophagia</taxon>
        <taxon>Cytophagales</taxon>
        <taxon>Cytophagaceae</taxon>
        <taxon>Rhabdobacter</taxon>
    </lineage>
</organism>
<protein>
    <submittedName>
        <fullName evidence="7">Serine/threonine-protein kinase</fullName>
        <ecNumber evidence="7">2.7.11.1</ecNumber>
    </submittedName>
</protein>
<evidence type="ECO:0000256" key="5">
    <source>
        <dbReference type="ARBA" id="ARBA00022840"/>
    </source>
</evidence>
<keyword evidence="1" id="KW-0723">Serine/threonine-protein kinase</keyword>
<evidence type="ECO:0000256" key="2">
    <source>
        <dbReference type="ARBA" id="ARBA00022679"/>
    </source>
</evidence>
<dbReference type="PROSITE" id="PS50011">
    <property type="entry name" value="PROTEIN_KINASE_DOM"/>
    <property type="match status" value="1"/>
</dbReference>
<dbReference type="InterPro" id="IPR011009">
    <property type="entry name" value="Kinase-like_dom_sf"/>
</dbReference>
<reference evidence="7 8" key="1">
    <citation type="submission" date="2020-08" db="EMBL/GenBank/DDBJ databases">
        <title>Genomic Encyclopedia of Type Strains, Phase IV (KMG-IV): sequencing the most valuable type-strain genomes for metagenomic binning, comparative biology and taxonomic classification.</title>
        <authorList>
            <person name="Goeker M."/>
        </authorList>
    </citation>
    <scope>NUCLEOTIDE SEQUENCE [LARGE SCALE GENOMIC DNA]</scope>
    <source>
        <strain evidence="7 8">DSM 105074</strain>
    </source>
</reference>
<dbReference type="Gene3D" id="1.10.510.10">
    <property type="entry name" value="Transferase(Phosphotransferase) domain 1"/>
    <property type="match status" value="1"/>
</dbReference>
<keyword evidence="4 7" id="KW-0418">Kinase</keyword>
<dbReference type="InterPro" id="IPR030616">
    <property type="entry name" value="Aur-like"/>
</dbReference>